<evidence type="ECO:0000256" key="1">
    <source>
        <dbReference type="SAM" id="MobiDB-lite"/>
    </source>
</evidence>
<reference evidence="2" key="1">
    <citation type="submission" date="2014-01" db="EMBL/GenBank/DDBJ databases">
        <authorList>
            <person name="Brown-Elliot B."/>
            <person name="Wallace R."/>
            <person name="Lenaerts A."/>
            <person name="Ordway D."/>
            <person name="DeGroote M.A."/>
            <person name="Parker T."/>
            <person name="Sizemore C."/>
            <person name="Tallon L.J."/>
            <person name="Sadzewicz L.K."/>
            <person name="Sengamalay N."/>
            <person name="Fraser C.M."/>
            <person name="Hine E."/>
            <person name="Shefchek K.A."/>
            <person name="Das S.P."/>
            <person name="Tettelin H."/>
        </authorList>
    </citation>
    <scope>NUCLEOTIDE SEQUENCE [LARGE SCALE GENOMIC DNA]</scope>
    <source>
        <strain evidence="2">4042</strain>
    </source>
</reference>
<sequence length="82" mass="8738">MIGSTAPRDRGELTTSAGRVIGIAANQVSSCSTKTRSQRRTGAMSLPALEDIVAHTGTTEPIDGVIRIETSPGRMPRRSSWK</sequence>
<proteinExistence type="predicted"/>
<evidence type="ECO:0000313" key="2">
    <source>
        <dbReference type="EMBL" id="EUA07001.1"/>
    </source>
</evidence>
<protein>
    <submittedName>
        <fullName evidence="2">Uncharacterized protein</fullName>
    </submittedName>
</protein>
<organism evidence="2">
    <name type="scientific">Mycobacterium xenopi 4042</name>
    <dbReference type="NCBI Taxonomy" id="1299334"/>
    <lineage>
        <taxon>Bacteria</taxon>
        <taxon>Bacillati</taxon>
        <taxon>Actinomycetota</taxon>
        <taxon>Actinomycetes</taxon>
        <taxon>Mycobacteriales</taxon>
        <taxon>Mycobacteriaceae</taxon>
        <taxon>Mycobacterium</taxon>
    </lineage>
</organism>
<name>X7YJJ7_MYCXE</name>
<comment type="caution">
    <text evidence="2">The sequence shown here is derived from an EMBL/GenBank/DDBJ whole genome shotgun (WGS) entry which is preliminary data.</text>
</comment>
<accession>X7YJJ7</accession>
<feature type="region of interest" description="Disordered" evidence="1">
    <location>
        <begin position="63"/>
        <end position="82"/>
    </location>
</feature>
<dbReference type="AlphaFoldDB" id="X7YJJ7"/>
<dbReference type="PATRIC" id="fig|1299334.3.peg.10216"/>
<gene>
    <name evidence="2" type="ORF">I553_0637</name>
</gene>
<dbReference type="EMBL" id="JAOB01000093">
    <property type="protein sequence ID" value="EUA07001.1"/>
    <property type="molecule type" value="Genomic_DNA"/>
</dbReference>